<dbReference type="EMBL" id="JBBBDM010000002">
    <property type="protein sequence ID" value="MEI5686945.1"/>
    <property type="molecule type" value="Genomic_DNA"/>
</dbReference>
<name>A0ABU8H1Q3_9SPHN</name>
<reference evidence="1 2" key="1">
    <citation type="journal article" date="2013" name="Int. J. Syst. Evol. Microbiol.">
        <title>Sphingomonas kyungheensis sp. nov., a bacterium with ginsenoside-converting activity isolated from soil of a ginseng field.</title>
        <authorList>
            <person name="Son H.M."/>
            <person name="Yang J.E."/>
            <person name="Park Y."/>
            <person name="Han C.K."/>
            <person name="Kim S.G."/>
            <person name="Kook M."/>
            <person name="Yi T.H."/>
        </authorList>
    </citation>
    <scope>NUCLEOTIDE SEQUENCE [LARGE SCALE GENOMIC DNA]</scope>
    <source>
        <strain evidence="1 2">LMG 26582</strain>
    </source>
</reference>
<evidence type="ECO:0000313" key="1">
    <source>
        <dbReference type="EMBL" id="MEI5686945.1"/>
    </source>
</evidence>
<comment type="caution">
    <text evidence="1">The sequence shown here is derived from an EMBL/GenBank/DDBJ whole genome shotgun (WGS) entry which is preliminary data.</text>
</comment>
<accession>A0ABU8H1Q3</accession>
<keyword evidence="2" id="KW-1185">Reference proteome</keyword>
<evidence type="ECO:0008006" key="3">
    <source>
        <dbReference type="Google" id="ProtNLM"/>
    </source>
</evidence>
<dbReference type="Proteomes" id="UP001367771">
    <property type="component" value="Unassembled WGS sequence"/>
</dbReference>
<sequence length="55" mass="6051">MNDGIHQSCDAGTRPAFGTVQRLFWIAAEAVQGAPRRICGPMPKPRYRAAKLLLL</sequence>
<organism evidence="1 2">
    <name type="scientific">Sphingomonas kyungheensis</name>
    <dbReference type="NCBI Taxonomy" id="1069987"/>
    <lineage>
        <taxon>Bacteria</taxon>
        <taxon>Pseudomonadati</taxon>
        <taxon>Pseudomonadota</taxon>
        <taxon>Alphaproteobacteria</taxon>
        <taxon>Sphingomonadales</taxon>
        <taxon>Sphingomonadaceae</taxon>
        <taxon>Sphingomonas</taxon>
    </lineage>
</organism>
<proteinExistence type="predicted"/>
<protein>
    <recommendedName>
        <fullName evidence="3">Transposase</fullName>
    </recommendedName>
</protein>
<gene>
    <name evidence="1" type="ORF">V8201_07615</name>
</gene>
<evidence type="ECO:0000313" key="2">
    <source>
        <dbReference type="Proteomes" id="UP001367771"/>
    </source>
</evidence>
<dbReference type="RefSeq" id="WP_336544890.1">
    <property type="nucleotide sequence ID" value="NZ_JBBBDM010000002.1"/>
</dbReference>